<proteinExistence type="predicted"/>
<reference evidence="1" key="1">
    <citation type="submission" date="2022-07" db="EMBL/GenBank/DDBJ databases">
        <title>Genome Sequence of Phlebia brevispora.</title>
        <authorList>
            <person name="Buettner E."/>
        </authorList>
    </citation>
    <scope>NUCLEOTIDE SEQUENCE</scope>
    <source>
        <strain evidence="1">MPL23</strain>
    </source>
</reference>
<evidence type="ECO:0000313" key="1">
    <source>
        <dbReference type="EMBL" id="KAJ3556580.1"/>
    </source>
</evidence>
<comment type="caution">
    <text evidence="1">The sequence shown here is derived from an EMBL/GenBank/DDBJ whole genome shotgun (WGS) entry which is preliminary data.</text>
</comment>
<accession>A0ACC1TA95</accession>
<gene>
    <name evidence="1" type="ORF">NM688_g1957</name>
</gene>
<organism evidence="1 2">
    <name type="scientific">Phlebia brevispora</name>
    <dbReference type="NCBI Taxonomy" id="194682"/>
    <lineage>
        <taxon>Eukaryota</taxon>
        <taxon>Fungi</taxon>
        <taxon>Dikarya</taxon>
        <taxon>Basidiomycota</taxon>
        <taxon>Agaricomycotina</taxon>
        <taxon>Agaricomycetes</taxon>
        <taxon>Polyporales</taxon>
        <taxon>Meruliaceae</taxon>
        <taxon>Phlebia</taxon>
    </lineage>
</organism>
<dbReference type="EMBL" id="JANHOG010000229">
    <property type="protein sequence ID" value="KAJ3556580.1"/>
    <property type="molecule type" value="Genomic_DNA"/>
</dbReference>
<keyword evidence="2" id="KW-1185">Reference proteome</keyword>
<name>A0ACC1TA95_9APHY</name>
<protein>
    <submittedName>
        <fullName evidence="1">Uncharacterized protein</fullName>
    </submittedName>
</protein>
<sequence length="273" mass="30071">MVSAASDSLVKLWNVRAEECIATMDNHEDKVWALAVSSDERTVVSGAADSVVTFWEDCTEEQAQEKEAQRAEMVLKEQDFVNYLALNDYRSAILLALAMDQPGRLHTLFKNLPSSIDVATPSITGHPAVDEVVRTLGGTDLAKLLRHVRNWNTNARTSEVAQRVLHAIVKLRAGDDIVSAFGEENALSVLSLMAEGGITGAKDNKSVAAVRELVEALIPYTERHLARMEKLVQESYVVDYLLGEMDDGRFDGLEDEDEFGNMMDVDMAVSVQA</sequence>
<dbReference type="Proteomes" id="UP001148662">
    <property type="component" value="Unassembled WGS sequence"/>
</dbReference>
<evidence type="ECO:0000313" key="2">
    <source>
        <dbReference type="Proteomes" id="UP001148662"/>
    </source>
</evidence>